<dbReference type="Gene3D" id="3.40.50.300">
    <property type="entry name" value="P-loop containing nucleotide triphosphate hydrolases"/>
    <property type="match status" value="1"/>
</dbReference>
<dbReference type="PANTHER" id="PTHR10704:SF44">
    <property type="entry name" value="LD35051P-RELATED"/>
    <property type="match status" value="1"/>
</dbReference>
<dbReference type="RefSeq" id="WP_141787033.1">
    <property type="nucleotide sequence ID" value="NZ_BAAAKX010000003.1"/>
</dbReference>
<dbReference type="InterPro" id="IPR027417">
    <property type="entry name" value="P-loop_NTPase"/>
</dbReference>
<organism evidence="1 2">
    <name type="scientific">Oryzihumus leptocrescens</name>
    <dbReference type="NCBI Taxonomy" id="297536"/>
    <lineage>
        <taxon>Bacteria</taxon>
        <taxon>Bacillati</taxon>
        <taxon>Actinomycetota</taxon>
        <taxon>Actinomycetes</taxon>
        <taxon>Micrococcales</taxon>
        <taxon>Intrasporangiaceae</taxon>
        <taxon>Oryzihumus</taxon>
    </lineage>
</organism>
<proteinExistence type="predicted"/>
<dbReference type="SUPFAM" id="SSF52540">
    <property type="entry name" value="P-loop containing nucleoside triphosphate hydrolases"/>
    <property type="match status" value="1"/>
</dbReference>
<dbReference type="OrthoDB" id="9777890at2"/>
<dbReference type="GO" id="GO:0006790">
    <property type="term" value="P:sulfur compound metabolic process"/>
    <property type="evidence" value="ECO:0007669"/>
    <property type="project" value="TreeGrafter"/>
</dbReference>
<dbReference type="GO" id="GO:0006044">
    <property type="term" value="P:N-acetylglucosamine metabolic process"/>
    <property type="evidence" value="ECO:0007669"/>
    <property type="project" value="TreeGrafter"/>
</dbReference>
<dbReference type="EMBL" id="VFOQ01000001">
    <property type="protein sequence ID" value="TQL58954.1"/>
    <property type="molecule type" value="Genomic_DNA"/>
</dbReference>
<comment type="caution">
    <text evidence="1">The sequence shown here is derived from an EMBL/GenBank/DDBJ whole genome shotgun (WGS) entry which is preliminary data.</text>
</comment>
<dbReference type="Proteomes" id="UP000319514">
    <property type="component" value="Unassembled WGS sequence"/>
</dbReference>
<gene>
    <name evidence="1" type="ORF">FB474_0297</name>
</gene>
<keyword evidence="2" id="KW-1185">Reference proteome</keyword>
<dbReference type="GO" id="GO:0001517">
    <property type="term" value="F:N-acetylglucosamine 6-O-sulfotransferase activity"/>
    <property type="evidence" value="ECO:0007669"/>
    <property type="project" value="TreeGrafter"/>
</dbReference>
<name>A0A542ZF48_9MICO</name>
<reference evidence="1 2" key="1">
    <citation type="submission" date="2019-06" db="EMBL/GenBank/DDBJ databases">
        <title>Sequencing the genomes of 1000 actinobacteria strains.</title>
        <authorList>
            <person name="Klenk H.-P."/>
        </authorList>
    </citation>
    <scope>NUCLEOTIDE SEQUENCE [LARGE SCALE GENOMIC DNA]</scope>
    <source>
        <strain evidence="1 2">DSM 18082</strain>
    </source>
</reference>
<evidence type="ECO:0000313" key="2">
    <source>
        <dbReference type="Proteomes" id="UP000319514"/>
    </source>
</evidence>
<keyword evidence="1" id="KW-0808">Transferase</keyword>
<protein>
    <submittedName>
        <fullName evidence="1">Sulfotransferase family protein</fullName>
    </submittedName>
</protein>
<dbReference type="Pfam" id="PF13469">
    <property type="entry name" value="Sulfotransfer_3"/>
    <property type="match status" value="1"/>
</dbReference>
<sequence>MLAFVIGTGRCGSTMLTELIARHPEVGFVSNMDDKLARLNLKGRWNNTLFSRAAERDPSLVAFEHRRRLVERGRVRVAPSEGWSLLERQVSGALVRPCRDLTAADASPWLVNRIQEFFDTRIAAQHTPAFVHHVTGWPRAGLLSAAYPDARFIHVVRDGRAVANSWLQMGWWDGYRGPDRWFLGPLPPAYRDLWEESGRSFVSLAGLGWRMLIEAALEAEQRAPEGQWLTVRHEDVLEDPRGQMKSVLEFLGLDWTPAFEAGFTRHHISSTRGRSWLRDLTAAQAEQLEDVIAEPLVRLGYPRR</sequence>
<dbReference type="InterPro" id="IPR051135">
    <property type="entry name" value="Gal/GlcNAc/GalNAc_ST"/>
</dbReference>
<dbReference type="AlphaFoldDB" id="A0A542ZF48"/>
<evidence type="ECO:0000313" key="1">
    <source>
        <dbReference type="EMBL" id="TQL58954.1"/>
    </source>
</evidence>
<accession>A0A542ZF48</accession>
<dbReference type="PANTHER" id="PTHR10704">
    <property type="entry name" value="CARBOHYDRATE SULFOTRANSFERASE"/>
    <property type="match status" value="1"/>
</dbReference>